<evidence type="ECO:0000256" key="5">
    <source>
        <dbReference type="ARBA" id="ARBA00023251"/>
    </source>
</evidence>
<keyword evidence="6" id="KW-0813">Transport</keyword>
<evidence type="ECO:0000256" key="2">
    <source>
        <dbReference type="ARBA" id="ARBA00022692"/>
    </source>
</evidence>
<dbReference type="PIRSF" id="PIRSF006648">
    <property type="entry name" value="DrrB"/>
    <property type="match status" value="1"/>
</dbReference>
<feature type="transmembrane region" description="Helical" evidence="6">
    <location>
        <begin position="231"/>
        <end position="252"/>
    </location>
</feature>
<feature type="transmembrane region" description="Helical" evidence="6">
    <location>
        <begin position="66"/>
        <end position="88"/>
    </location>
</feature>
<dbReference type="InterPro" id="IPR047817">
    <property type="entry name" value="ABC2_TM_bact-type"/>
</dbReference>
<dbReference type="PROSITE" id="PS51012">
    <property type="entry name" value="ABC_TM2"/>
    <property type="match status" value="1"/>
</dbReference>
<dbReference type="GO" id="GO:0140359">
    <property type="term" value="F:ABC-type transporter activity"/>
    <property type="evidence" value="ECO:0007669"/>
    <property type="project" value="InterPro"/>
</dbReference>
<evidence type="ECO:0000313" key="8">
    <source>
        <dbReference type="EMBL" id="SOD61843.1"/>
    </source>
</evidence>
<accession>A0A286DTB3</accession>
<dbReference type="RefSeq" id="WP_097230350.1">
    <property type="nucleotide sequence ID" value="NZ_OCNE01000004.1"/>
</dbReference>
<keyword evidence="4 6" id="KW-0472">Membrane</keyword>
<proteinExistence type="inferred from homology"/>
<feature type="transmembrane region" description="Helical" evidence="6">
    <location>
        <begin position="175"/>
        <end position="195"/>
    </location>
</feature>
<dbReference type="Proteomes" id="UP000219072">
    <property type="component" value="Unassembled WGS sequence"/>
</dbReference>
<evidence type="ECO:0000313" key="9">
    <source>
        <dbReference type="Proteomes" id="UP000219072"/>
    </source>
</evidence>
<comment type="similarity">
    <text evidence="6">Belongs to the ABC-2 integral membrane protein family.</text>
</comment>
<name>A0A286DTB3_9ACTN</name>
<evidence type="ECO:0000256" key="3">
    <source>
        <dbReference type="ARBA" id="ARBA00022989"/>
    </source>
</evidence>
<evidence type="ECO:0000256" key="6">
    <source>
        <dbReference type="RuleBase" id="RU361157"/>
    </source>
</evidence>
<evidence type="ECO:0000259" key="7">
    <source>
        <dbReference type="PROSITE" id="PS51012"/>
    </source>
</evidence>
<keyword evidence="9" id="KW-1185">Reference proteome</keyword>
<evidence type="ECO:0000256" key="1">
    <source>
        <dbReference type="ARBA" id="ARBA00004141"/>
    </source>
</evidence>
<sequence length="255" mass="26740">MTTVTASPTASARVAVLRAEARLFLREPGTLFWVLGFPPLLLAILGLVPAFREADDGLGGLRPIDVYVPVTVLVAVIVVGAQAMPPLLAGYRERGILRRMSTTPMRPSALLAAQMWLHGAAALVSAALSLAVGRLCYDVGLPDHALGYALTLLLAVAAALALGALLGARVRTARVATAVGSAVFFPMLFSTGLWMPVRSMPDVMAAVVERTPFGAAARALDQAQAGGWPDAAHLAVVAGWAALLTVAAVRWFRWE</sequence>
<dbReference type="GO" id="GO:0046677">
    <property type="term" value="P:response to antibiotic"/>
    <property type="evidence" value="ECO:0007669"/>
    <property type="project" value="UniProtKB-KW"/>
</dbReference>
<gene>
    <name evidence="8" type="ORF">SAMN06297387_10410</name>
</gene>
<dbReference type="InterPro" id="IPR052902">
    <property type="entry name" value="ABC-2_transporter"/>
</dbReference>
<keyword evidence="2 6" id="KW-0812">Transmembrane</keyword>
<dbReference type="OrthoDB" id="3217868at2"/>
<dbReference type="AlphaFoldDB" id="A0A286DTB3"/>
<dbReference type="InterPro" id="IPR000412">
    <property type="entry name" value="ABC_2_transport"/>
</dbReference>
<organism evidence="8 9">
    <name type="scientific">Streptomyces zhaozhouensis</name>
    <dbReference type="NCBI Taxonomy" id="1300267"/>
    <lineage>
        <taxon>Bacteria</taxon>
        <taxon>Bacillati</taxon>
        <taxon>Actinomycetota</taxon>
        <taxon>Actinomycetes</taxon>
        <taxon>Kitasatosporales</taxon>
        <taxon>Streptomycetaceae</taxon>
        <taxon>Streptomyces</taxon>
    </lineage>
</organism>
<feature type="transmembrane region" description="Helical" evidence="6">
    <location>
        <begin position="31"/>
        <end position="51"/>
    </location>
</feature>
<reference evidence="8 9" key="1">
    <citation type="submission" date="2017-09" db="EMBL/GenBank/DDBJ databases">
        <authorList>
            <person name="Ehlers B."/>
            <person name="Leendertz F.H."/>
        </authorList>
    </citation>
    <scope>NUCLEOTIDE SEQUENCE [LARGE SCALE GENOMIC DNA]</scope>
    <source>
        <strain evidence="8 9">CGMCC 4.7095</strain>
    </source>
</reference>
<keyword evidence="6" id="KW-1003">Cell membrane</keyword>
<dbReference type="Pfam" id="PF01061">
    <property type="entry name" value="ABC2_membrane"/>
    <property type="match status" value="1"/>
</dbReference>
<evidence type="ECO:0000256" key="4">
    <source>
        <dbReference type="ARBA" id="ARBA00023136"/>
    </source>
</evidence>
<dbReference type="InterPro" id="IPR013525">
    <property type="entry name" value="ABC2_TM"/>
</dbReference>
<keyword evidence="3 6" id="KW-1133">Transmembrane helix</keyword>
<dbReference type="GO" id="GO:0043190">
    <property type="term" value="C:ATP-binding cassette (ABC) transporter complex"/>
    <property type="evidence" value="ECO:0007669"/>
    <property type="project" value="InterPro"/>
</dbReference>
<feature type="transmembrane region" description="Helical" evidence="6">
    <location>
        <begin position="109"/>
        <end position="133"/>
    </location>
</feature>
<protein>
    <recommendedName>
        <fullName evidence="6">Transport permease protein</fullName>
    </recommendedName>
</protein>
<dbReference type="PANTHER" id="PTHR43027:SF2">
    <property type="entry name" value="TRANSPORT PERMEASE PROTEIN"/>
    <property type="match status" value="1"/>
</dbReference>
<feature type="transmembrane region" description="Helical" evidence="6">
    <location>
        <begin position="145"/>
        <end position="168"/>
    </location>
</feature>
<keyword evidence="5" id="KW-0046">Antibiotic resistance</keyword>
<dbReference type="PANTHER" id="PTHR43027">
    <property type="entry name" value="DOXORUBICIN RESISTANCE ABC TRANSPORTER PERMEASE PROTEIN DRRC-RELATED"/>
    <property type="match status" value="1"/>
</dbReference>
<dbReference type="EMBL" id="OCNE01000004">
    <property type="protein sequence ID" value="SOD61843.1"/>
    <property type="molecule type" value="Genomic_DNA"/>
</dbReference>
<comment type="subcellular location">
    <subcellularLocation>
        <location evidence="6">Cell membrane</location>
        <topology evidence="6">Multi-pass membrane protein</topology>
    </subcellularLocation>
    <subcellularLocation>
        <location evidence="1">Membrane</location>
        <topology evidence="1">Multi-pass membrane protein</topology>
    </subcellularLocation>
</comment>
<feature type="domain" description="ABC transmembrane type-2" evidence="7">
    <location>
        <begin position="29"/>
        <end position="255"/>
    </location>
</feature>